<dbReference type="PANTHER" id="PTHR16305:SF35">
    <property type="entry name" value="TRANSCRIPTIONAL ACTIVATOR DOMAIN"/>
    <property type="match status" value="1"/>
</dbReference>
<evidence type="ECO:0000313" key="5">
    <source>
        <dbReference type="Proteomes" id="UP000199413"/>
    </source>
</evidence>
<accession>A0A1C6SKY5</accession>
<dbReference type="Gene3D" id="3.40.50.300">
    <property type="entry name" value="P-loop containing nucleotide triphosphate hydrolases"/>
    <property type="match status" value="1"/>
</dbReference>
<protein>
    <submittedName>
        <fullName evidence="4">AAA ATPase domain-containing protein</fullName>
    </submittedName>
</protein>
<evidence type="ECO:0000313" key="4">
    <source>
        <dbReference type="EMBL" id="SCL30180.1"/>
    </source>
</evidence>
<dbReference type="InterPro" id="IPR036388">
    <property type="entry name" value="WH-like_DNA-bd_sf"/>
</dbReference>
<dbReference type="PROSITE" id="PS50043">
    <property type="entry name" value="HTH_LUXR_2"/>
    <property type="match status" value="1"/>
</dbReference>
<evidence type="ECO:0000256" key="1">
    <source>
        <dbReference type="ARBA" id="ARBA00022741"/>
    </source>
</evidence>
<organism evidence="4 5">
    <name type="scientific">Micromonospora rhizosphaerae</name>
    <dbReference type="NCBI Taxonomy" id="568872"/>
    <lineage>
        <taxon>Bacteria</taxon>
        <taxon>Bacillati</taxon>
        <taxon>Actinomycetota</taxon>
        <taxon>Actinomycetes</taxon>
        <taxon>Micromonosporales</taxon>
        <taxon>Micromonosporaceae</taxon>
        <taxon>Micromonospora</taxon>
    </lineage>
</organism>
<proteinExistence type="predicted"/>
<keyword evidence="1" id="KW-0547">Nucleotide-binding</keyword>
<dbReference type="SUPFAM" id="SSF52540">
    <property type="entry name" value="P-loop containing nucleoside triphosphate hydrolases"/>
    <property type="match status" value="1"/>
</dbReference>
<dbReference type="InterPro" id="IPR011990">
    <property type="entry name" value="TPR-like_helical_dom_sf"/>
</dbReference>
<dbReference type="Pfam" id="PF00196">
    <property type="entry name" value="GerE"/>
    <property type="match status" value="1"/>
</dbReference>
<dbReference type="InterPro" id="IPR041664">
    <property type="entry name" value="AAA_16"/>
</dbReference>
<reference evidence="5" key="1">
    <citation type="submission" date="2016-06" db="EMBL/GenBank/DDBJ databases">
        <authorList>
            <person name="Varghese N."/>
            <person name="Submissions Spin"/>
        </authorList>
    </citation>
    <scope>NUCLEOTIDE SEQUENCE [LARGE SCALE GENOMIC DNA]</scope>
    <source>
        <strain evidence="5">DSM 45431</strain>
    </source>
</reference>
<dbReference type="PANTHER" id="PTHR16305">
    <property type="entry name" value="TESTICULAR SOLUBLE ADENYLYL CYCLASE"/>
    <property type="match status" value="1"/>
</dbReference>
<dbReference type="GO" id="GO:0005524">
    <property type="term" value="F:ATP binding"/>
    <property type="evidence" value="ECO:0007669"/>
    <property type="project" value="UniProtKB-KW"/>
</dbReference>
<dbReference type="OrthoDB" id="3514764at2"/>
<feature type="domain" description="HTH luxR-type" evidence="3">
    <location>
        <begin position="863"/>
        <end position="928"/>
    </location>
</feature>
<evidence type="ECO:0000256" key="2">
    <source>
        <dbReference type="ARBA" id="ARBA00022840"/>
    </source>
</evidence>
<dbReference type="GO" id="GO:0003677">
    <property type="term" value="F:DNA binding"/>
    <property type="evidence" value="ECO:0007669"/>
    <property type="project" value="InterPro"/>
</dbReference>
<dbReference type="InterPro" id="IPR027417">
    <property type="entry name" value="P-loop_NTPase"/>
</dbReference>
<dbReference type="CDD" id="cd06170">
    <property type="entry name" value="LuxR_C_like"/>
    <property type="match status" value="1"/>
</dbReference>
<dbReference type="InterPro" id="IPR016032">
    <property type="entry name" value="Sig_transdc_resp-reg_C-effctor"/>
</dbReference>
<dbReference type="SUPFAM" id="SSF46894">
    <property type="entry name" value="C-terminal effector domain of the bipartite response regulators"/>
    <property type="match status" value="1"/>
</dbReference>
<dbReference type="AlphaFoldDB" id="A0A1C6SKY5"/>
<dbReference type="GO" id="GO:0006355">
    <property type="term" value="P:regulation of DNA-templated transcription"/>
    <property type="evidence" value="ECO:0007669"/>
    <property type="project" value="InterPro"/>
</dbReference>
<dbReference type="STRING" id="568872.GA0070624_4024"/>
<gene>
    <name evidence="4" type="ORF">GA0070624_4024</name>
</gene>
<dbReference type="GO" id="GO:0004016">
    <property type="term" value="F:adenylate cyclase activity"/>
    <property type="evidence" value="ECO:0007669"/>
    <property type="project" value="TreeGrafter"/>
</dbReference>
<dbReference type="GO" id="GO:0005737">
    <property type="term" value="C:cytoplasm"/>
    <property type="evidence" value="ECO:0007669"/>
    <property type="project" value="TreeGrafter"/>
</dbReference>
<dbReference type="SMART" id="SM00421">
    <property type="entry name" value="HTH_LUXR"/>
    <property type="match status" value="1"/>
</dbReference>
<dbReference type="Gene3D" id="1.10.10.10">
    <property type="entry name" value="Winged helix-like DNA-binding domain superfamily/Winged helix DNA-binding domain"/>
    <property type="match status" value="1"/>
</dbReference>
<dbReference type="InterPro" id="IPR000792">
    <property type="entry name" value="Tscrpt_reg_LuxR_C"/>
</dbReference>
<keyword evidence="2" id="KW-0067">ATP-binding</keyword>
<dbReference type="EMBL" id="FMHV01000002">
    <property type="protein sequence ID" value="SCL30180.1"/>
    <property type="molecule type" value="Genomic_DNA"/>
</dbReference>
<evidence type="ECO:0000259" key="3">
    <source>
        <dbReference type="PROSITE" id="PS50043"/>
    </source>
</evidence>
<dbReference type="RefSeq" id="WP_091349138.1">
    <property type="nucleotide sequence ID" value="NZ_FMHV01000002.1"/>
</dbReference>
<dbReference type="Pfam" id="PF13191">
    <property type="entry name" value="AAA_16"/>
    <property type="match status" value="1"/>
</dbReference>
<dbReference type="Proteomes" id="UP000199413">
    <property type="component" value="Unassembled WGS sequence"/>
</dbReference>
<dbReference type="PRINTS" id="PR00038">
    <property type="entry name" value="HTHLUXR"/>
</dbReference>
<name>A0A1C6SKY5_9ACTN</name>
<dbReference type="SUPFAM" id="SSF48452">
    <property type="entry name" value="TPR-like"/>
    <property type="match status" value="1"/>
</dbReference>
<keyword evidence="5" id="KW-1185">Reference proteome</keyword>
<sequence>MRSTLPARDGTAQEHAEVELIGRSGEAALLDDFLAGSATGGAALLVSGEAGVGKTALLDLAAARAAVRGFRVLRAAGVEFESDMSYTGLRRVLAALLAGLDRLSPPQEQALGVALGLTEGQPPSQLAVANAALSLLRDSAADKPLLVIVDDLPWIDAVSATVLAFVARRLAGSRVGFLAAFRLGEGGCFEGAGLGELELKRLDDDAAACLVTTRFPALSLRARQVVLDQAEGNPLALLELSRVLSQPEGAVVPPGPAVLPLSQRLEGMFAARVGQLPDNTRKVLLLAALEGTGDIGLLEAASAAEGGVSSLPHAERAELVHVDTSRSRLEFRHALVRSAVVQMASPDQQRSAHAALAEQLHDQPYRRAVHLAEATDDKDEYVAGLLERAAVEMQRRGDPVGAVSALCRAAQLSPHGGDESRRLAQAAYLRADVTGDLRGVPDLLNDARRADAASTQSLASAVALSSHRLHIDGDIESAHRTVIAAIDALPDRDAPDQTLIEALYYLVAISSFGARDELWRPVHAAIDRLGPRAPEFLALLATTYADPVRLALPMLGRLDTAVARLTSDTDPGHIVRVAIAAGHVDRLPACRAALSRVVEHGRTGGAITAAIQALLLLSNDAFTAGEWDRASQLCGEGLELCESHGYRLLSWPIMHQRAMIAAARGDNDEARAVADHLDTWATPRRVGLVTAYASGIRALAALGRGQADEAFQHANAVSPAGTLASHLPYAMWAILDLVDAATLAGRHREAAAHAAAAERARLREISPRLALIAIGSSAIAAPDDRKRDLFEEALAVPGADRHPFEFARITLYHGEYLRRSKAVEEAREPLAAARRIFQRLRAEPWERRAAREIRAAGRSTGTQPAGRAALTEQQREIAHLAATGLTNKQIAERLFLSPRTVGTHLYQIFPKLGVTSRAELRDALAKLPSDARDN</sequence>